<comment type="caution">
    <text evidence="1">The sequence shown here is derived from an EMBL/GenBank/DDBJ whole genome shotgun (WGS) entry which is preliminary data.</text>
</comment>
<evidence type="ECO:0000313" key="2">
    <source>
        <dbReference type="Proteomes" id="UP000735302"/>
    </source>
</evidence>
<dbReference type="EMBL" id="BLXT01007620">
    <property type="protein sequence ID" value="GFO40614.1"/>
    <property type="molecule type" value="Genomic_DNA"/>
</dbReference>
<keyword evidence="2" id="KW-1185">Reference proteome</keyword>
<proteinExistence type="predicted"/>
<evidence type="ECO:0000313" key="1">
    <source>
        <dbReference type="EMBL" id="GFO40614.1"/>
    </source>
</evidence>
<protein>
    <submittedName>
        <fullName evidence="1">Uncharacterized protein</fullName>
    </submittedName>
</protein>
<gene>
    <name evidence="1" type="ORF">PoB_006711900</name>
</gene>
<accession>A0AAV4D8R8</accession>
<reference evidence="1 2" key="1">
    <citation type="journal article" date="2021" name="Elife">
        <title>Chloroplast acquisition without the gene transfer in kleptoplastic sea slugs, Plakobranchus ocellatus.</title>
        <authorList>
            <person name="Maeda T."/>
            <person name="Takahashi S."/>
            <person name="Yoshida T."/>
            <person name="Shimamura S."/>
            <person name="Takaki Y."/>
            <person name="Nagai Y."/>
            <person name="Toyoda A."/>
            <person name="Suzuki Y."/>
            <person name="Arimoto A."/>
            <person name="Ishii H."/>
            <person name="Satoh N."/>
            <person name="Nishiyama T."/>
            <person name="Hasebe M."/>
            <person name="Maruyama T."/>
            <person name="Minagawa J."/>
            <person name="Obokata J."/>
            <person name="Shigenobu S."/>
        </authorList>
    </citation>
    <scope>NUCLEOTIDE SEQUENCE [LARGE SCALE GENOMIC DNA]</scope>
</reference>
<sequence length="94" mass="10245">MTDFTLCSGERDIVRKHSNLIKGNSIYGLAYVVSATGPYKLIKGNSIHGLAYVVSATGPYKVSKGNSIHGLLMLYRQLSLTRRSKVTACNRILG</sequence>
<organism evidence="1 2">
    <name type="scientific">Plakobranchus ocellatus</name>
    <dbReference type="NCBI Taxonomy" id="259542"/>
    <lineage>
        <taxon>Eukaryota</taxon>
        <taxon>Metazoa</taxon>
        <taxon>Spiralia</taxon>
        <taxon>Lophotrochozoa</taxon>
        <taxon>Mollusca</taxon>
        <taxon>Gastropoda</taxon>
        <taxon>Heterobranchia</taxon>
        <taxon>Euthyneura</taxon>
        <taxon>Panpulmonata</taxon>
        <taxon>Sacoglossa</taxon>
        <taxon>Placobranchoidea</taxon>
        <taxon>Plakobranchidae</taxon>
        <taxon>Plakobranchus</taxon>
    </lineage>
</organism>
<dbReference type="AlphaFoldDB" id="A0AAV4D8R8"/>
<name>A0AAV4D8R8_9GAST</name>
<dbReference type="Proteomes" id="UP000735302">
    <property type="component" value="Unassembled WGS sequence"/>
</dbReference>